<accession>A0A1H1GK31</accession>
<dbReference type="EMBL" id="FNLF01000002">
    <property type="protein sequence ID" value="SDR13479.1"/>
    <property type="molecule type" value="Genomic_DNA"/>
</dbReference>
<keyword evidence="3" id="KW-1185">Reference proteome</keyword>
<protein>
    <submittedName>
        <fullName evidence="2">Uncharacterized protein</fullName>
    </submittedName>
</protein>
<sequence>MRSHPDDMSPDDGSAAIPGGAEALDEDLLEHDPWAAALDPPDGWAESDRAGITGPEQREGPSLEERLAQEEREEGRR</sequence>
<dbReference type="RefSeq" id="WP_231857698.1">
    <property type="nucleotide sequence ID" value="NZ_FNLF01000002.1"/>
</dbReference>
<name>A0A1H1GK31_9ACTN</name>
<evidence type="ECO:0000313" key="3">
    <source>
        <dbReference type="Proteomes" id="UP000183053"/>
    </source>
</evidence>
<evidence type="ECO:0000313" key="2">
    <source>
        <dbReference type="EMBL" id="SDR13479.1"/>
    </source>
</evidence>
<dbReference type="STRING" id="47312.SAMN04489765_3386"/>
<proteinExistence type="predicted"/>
<dbReference type="Proteomes" id="UP000183053">
    <property type="component" value="Unassembled WGS sequence"/>
</dbReference>
<gene>
    <name evidence="2" type="ORF">SAMN04489765_3386</name>
</gene>
<reference evidence="3" key="1">
    <citation type="submission" date="2016-10" db="EMBL/GenBank/DDBJ databases">
        <authorList>
            <person name="Varghese N."/>
            <person name="Submissions S."/>
        </authorList>
    </citation>
    <scope>NUCLEOTIDE SEQUENCE [LARGE SCALE GENOMIC DNA]</scope>
    <source>
        <strain evidence="3">DSM 44142</strain>
    </source>
</reference>
<dbReference type="AlphaFoldDB" id="A0A1H1GK31"/>
<organism evidence="2 3">
    <name type="scientific">Tsukamurella pulmonis</name>
    <dbReference type="NCBI Taxonomy" id="47312"/>
    <lineage>
        <taxon>Bacteria</taxon>
        <taxon>Bacillati</taxon>
        <taxon>Actinomycetota</taxon>
        <taxon>Actinomycetes</taxon>
        <taxon>Mycobacteriales</taxon>
        <taxon>Tsukamurellaceae</taxon>
        <taxon>Tsukamurella</taxon>
    </lineage>
</organism>
<feature type="compositionally biased region" description="Basic and acidic residues" evidence="1">
    <location>
        <begin position="56"/>
        <end position="77"/>
    </location>
</feature>
<evidence type="ECO:0000256" key="1">
    <source>
        <dbReference type="SAM" id="MobiDB-lite"/>
    </source>
</evidence>
<feature type="region of interest" description="Disordered" evidence="1">
    <location>
        <begin position="1"/>
        <end position="77"/>
    </location>
</feature>